<dbReference type="Gene3D" id="3.40.1280.10">
    <property type="match status" value="1"/>
</dbReference>
<dbReference type="OrthoDB" id="241340at2759"/>
<proteinExistence type="predicted"/>
<dbReference type="GO" id="GO:0016423">
    <property type="term" value="F:tRNA (guanine) methyltransferase activity"/>
    <property type="evidence" value="ECO:0007669"/>
    <property type="project" value="InterPro"/>
</dbReference>
<protein>
    <recommendedName>
        <fullName evidence="3">tRNA/rRNA methyltransferase SpoU type domain-containing protein</fullName>
    </recommendedName>
</protein>
<dbReference type="InterPro" id="IPR045330">
    <property type="entry name" value="TRM3/TARBP1"/>
</dbReference>
<dbReference type="InterPro" id="IPR044748">
    <property type="entry name" value="Trm3/TARBP1_C"/>
</dbReference>
<dbReference type="InterPro" id="IPR029028">
    <property type="entry name" value="Alpha/beta_knot_MTases"/>
</dbReference>
<dbReference type="GO" id="GO:0003723">
    <property type="term" value="F:RNA binding"/>
    <property type="evidence" value="ECO:0007669"/>
    <property type="project" value="InterPro"/>
</dbReference>
<dbReference type="InterPro" id="IPR001537">
    <property type="entry name" value="SpoU_MeTrfase"/>
</dbReference>
<keyword evidence="2" id="KW-0808">Transferase</keyword>
<dbReference type="InterPro" id="IPR029026">
    <property type="entry name" value="tRNA_m1G_MTases_N"/>
</dbReference>
<dbReference type="EMBL" id="CABITT030000008">
    <property type="protein sequence ID" value="VVB13184.1"/>
    <property type="molecule type" value="Genomic_DNA"/>
</dbReference>
<comment type="caution">
    <text evidence="4">The sequence shown here is derived from an EMBL/GenBank/DDBJ whole genome shotgun (WGS) entry which is preliminary data.</text>
</comment>
<evidence type="ECO:0000313" key="5">
    <source>
        <dbReference type="Proteomes" id="UP000489600"/>
    </source>
</evidence>
<evidence type="ECO:0000256" key="1">
    <source>
        <dbReference type="ARBA" id="ARBA00022603"/>
    </source>
</evidence>
<dbReference type="GO" id="GO:0030488">
    <property type="term" value="P:tRNA methylation"/>
    <property type="evidence" value="ECO:0007669"/>
    <property type="project" value="InterPro"/>
</dbReference>
<dbReference type="Pfam" id="PF00588">
    <property type="entry name" value="SpoU_methylase"/>
    <property type="match status" value="1"/>
</dbReference>
<dbReference type="NCBIfam" id="TIGR01572">
    <property type="entry name" value="A_thl_para_3677"/>
    <property type="match status" value="1"/>
</dbReference>
<evidence type="ECO:0000256" key="2">
    <source>
        <dbReference type="ARBA" id="ARBA00022679"/>
    </source>
</evidence>
<gene>
    <name evidence="4" type="ORF">ANE_LOCUS23628</name>
</gene>
<evidence type="ECO:0000259" key="3">
    <source>
        <dbReference type="Pfam" id="PF00588"/>
    </source>
</evidence>
<accession>A0A565CHY9</accession>
<dbReference type="PANTHER" id="PTHR12029:SF11">
    <property type="entry name" value="METHYLTRANSFERASE TARBP1-RELATED"/>
    <property type="match status" value="1"/>
</dbReference>
<dbReference type="CDD" id="cd18091">
    <property type="entry name" value="SpoU-like_TRM3-like"/>
    <property type="match status" value="1"/>
</dbReference>
<sequence length="2019" mass="227687">MDSSLIISLSSSFKQVPPTAVPAFLDCVLSSTSVSPSTLFESLIDEFPIRFEKTINVEKKFDSDECFHIASLVSGLSHLLKNFGFGSEDNHNALQLFVWRVFIPLMKMVRAYDLDMLNKIVESFFDVVIETRVLDTLGVSLVPFLLRSVGVSMGMIRHGESDFVEWGELLLRDSLNTVNMDESYIASLSGSFPIPLSCHLLNLILNAVFQSNQAAPNVESFAVGILWNLCNTTERLLSQSVEHRSCAVSFLLPAIFKAFSFQSSLNISHNGNIYKLSRNGFKKRIWECCKKLFSVGSIERRDAYSVLSLCLSSGSWTDGTTESFVSEKDPVEFDLRSEQEFWDEIKKGLVVDESLVRKQSLHILKSILSISEVSKKKPEENSVHRAMTKKETWAEKEAKSLGVGEFYGSVDSGLTSQQQWQAFVLLYEMLEEYGTHLVEAAWSNQIDLLIKSSHQSYMETPDEETEIFNWLEVLWNRGFRHDNPLVRCTVMESFLGIEWKNHKTCTQSMSQTFVLGPFVEALNDSVHHKDFGLKGIYTSRTIEGAAQFVCAYTSCLNPRNRVGFLINLASLAKKQSFGRAGFMALVQCIVSTAYVVGGNGNKETEHIEDIFSGSPHEPSSEHLSQDDMAHILDVLKFVAESSRQHFNHKYRIRVYQKVLETAASVVTLCHVPLGTLLQFVSAIPREFTDRNGSLRKMMLGWLQGCNRKTSNSFCTDGTRLLGSLYEYLKGFVSDHVEGFDDEDLEAWESQTKRWARVFFLVINDEEHLTDILMFVQNSGAEFFQEKNHLAQAPAKFLIFILSMLLELQNMQDGISELSSSVKSNSCMGSVEKTGKQIVVSSSCIIEKFAVVLLSILKELISFADSSCSIFWSHTTVENGALSGSVIGKLGGPSQRRLSVPTTTAVLEAVTSVKIIGFISSYCAQVTSGVGELKLALAFFWKFIQHTISSQICNSEAAAEIYLAAFEALASVLNAFVSLCSARAFNLLEYDNTLLTMVDGEFWIQASVPAFLNNINHLLTAGLLVRSRRAVLLSWKWLCVESLLSVMHILDARRIPGDRTSFFSDDTVQSIFHDIVESLENAGEGSALPMLKSVRLALGILASGKSSLDGFPVVDTQTMWQLVKSCWILHISCKKRRVAPIAALLSSVLHSSLFSNKDMHIAEDGHGPLKWFVEKVLEEGQKSPRTIRLAALHLTGLWLMYPRTIKYYIKELRLLTLYGSVAFDEDFEAELSDNNDARTEVSLLAKNPDPELTEVFINTELYARISVAGLFEKLANLAYLVKPASQNQDYQDALVAGKLFLVELLDAAVHDKDLAKELYKKYSAIHRRKIRAWQMICIMSRFVSKDIVGQVMENLHICLHRNNLPAVRQYLETFAINIYLKFPALVKEQLVPILKNYDTKAQQALSSYVFIAANVILHAEKIAQQIHLRELLPPIIPLLTSHHHSLRGFTQLLVHRVLFRLFPPVEATSSQTKSLEELSFENLKSYLDKNPDCSRLRSSMEGYLDAYDPSTSATPAGVFVNRVEESEFECVPTCLMDNVLSFLNDVREDLRASMAKDIVTIKNEGFKIEEESNRPLVMSRPIEERLSEPSSLDFQKKITLSKLEKQDASSTSVLQNGETYKRLFEMEKEDELVSQLLRSRSMEVERLKSGRQSLILVASLLDRIPNLAGLARTCEIFKASGLVVADANIIHDKQFQLISVTAEKWVPIMEVPVNSLKLFLEKKKREGFSILGLEQTANSISLDKYQFPKKTVLVLGREKEGIPVDIIHVLDACIEIPQLGVVRSLNVHGFDSDGLEYAPPMWRGTSLQLHHIEKYNREGPLNRRPASYFVTLVAEDPSTHSLVPFQTSSHERSKRKFRVGFYIARPTGSSKGTREHDPALYDITLPKWQSDIDQKHFYLVQEAELKENEWIRLYLELGFLSTNIQITNPELSDLKIVEVMVETEENVNERLKGFKDAIFYIKYVQDLGEGHEVCKRRAIIRRTVDVRTEHMSLFGDYCLESEIDSKNEASNIISSRTRSI</sequence>
<keyword evidence="5" id="KW-1185">Reference proteome</keyword>
<dbReference type="Pfam" id="PF04776">
    <property type="entry name" value="protein_MS5"/>
    <property type="match status" value="1"/>
</dbReference>
<keyword evidence="1" id="KW-0489">Methyltransferase</keyword>
<reference evidence="4" key="1">
    <citation type="submission" date="2019-07" db="EMBL/GenBank/DDBJ databases">
        <authorList>
            <person name="Dittberner H."/>
        </authorList>
    </citation>
    <scope>NUCLEOTIDE SEQUENCE [LARGE SCALE GENOMIC DNA]</scope>
</reference>
<evidence type="ECO:0000313" key="4">
    <source>
        <dbReference type="EMBL" id="VVB13184.1"/>
    </source>
</evidence>
<dbReference type="SUPFAM" id="SSF75217">
    <property type="entry name" value="alpha/beta knot"/>
    <property type="match status" value="1"/>
</dbReference>
<dbReference type="Proteomes" id="UP000489600">
    <property type="component" value="Unassembled WGS sequence"/>
</dbReference>
<organism evidence="4 5">
    <name type="scientific">Arabis nemorensis</name>
    <dbReference type="NCBI Taxonomy" id="586526"/>
    <lineage>
        <taxon>Eukaryota</taxon>
        <taxon>Viridiplantae</taxon>
        <taxon>Streptophyta</taxon>
        <taxon>Embryophyta</taxon>
        <taxon>Tracheophyta</taxon>
        <taxon>Spermatophyta</taxon>
        <taxon>Magnoliopsida</taxon>
        <taxon>eudicotyledons</taxon>
        <taxon>Gunneridae</taxon>
        <taxon>Pentapetalae</taxon>
        <taxon>rosids</taxon>
        <taxon>malvids</taxon>
        <taxon>Brassicales</taxon>
        <taxon>Brassicaceae</taxon>
        <taxon>Arabideae</taxon>
        <taxon>Arabis</taxon>
    </lineage>
</organism>
<name>A0A565CHY9_9BRAS</name>
<dbReference type="PANTHER" id="PTHR12029">
    <property type="entry name" value="RNA METHYLTRANSFERASE"/>
    <property type="match status" value="1"/>
</dbReference>
<dbReference type="InterPro" id="IPR006462">
    <property type="entry name" value="MS5"/>
</dbReference>
<feature type="domain" description="tRNA/rRNA methyltransferase SpoU type" evidence="3">
    <location>
        <begin position="1653"/>
        <end position="1787"/>
    </location>
</feature>